<reference evidence="4 5" key="1">
    <citation type="journal article" date="2024" name="Science">
        <title>Giant polyketide synthase enzymes in the biosynthesis of giant marine polyether toxins.</title>
        <authorList>
            <person name="Fallon T.R."/>
            <person name="Shende V.V."/>
            <person name="Wierzbicki I.H."/>
            <person name="Pendleton A.L."/>
            <person name="Watervoot N.F."/>
            <person name="Auber R.P."/>
            <person name="Gonzalez D.J."/>
            <person name="Wisecaver J.H."/>
            <person name="Moore B.S."/>
        </authorList>
    </citation>
    <scope>NUCLEOTIDE SEQUENCE [LARGE SCALE GENOMIC DNA]</scope>
    <source>
        <strain evidence="4 5">12B1</strain>
    </source>
</reference>
<dbReference type="PROSITE" id="PS51421">
    <property type="entry name" value="RAS"/>
    <property type="match status" value="1"/>
</dbReference>
<dbReference type="PRINTS" id="PR00449">
    <property type="entry name" value="RASTRNSFRMNG"/>
</dbReference>
<dbReference type="Pfam" id="PF00071">
    <property type="entry name" value="Ras"/>
    <property type="match status" value="1"/>
</dbReference>
<feature type="compositionally biased region" description="Basic and acidic residues" evidence="2">
    <location>
        <begin position="386"/>
        <end position="400"/>
    </location>
</feature>
<gene>
    <name evidence="4" type="ORF">AB1Y20_012457</name>
</gene>
<dbReference type="SMART" id="SM00173">
    <property type="entry name" value="RAS"/>
    <property type="match status" value="1"/>
</dbReference>
<feature type="compositionally biased region" description="Low complexity" evidence="2">
    <location>
        <begin position="419"/>
        <end position="429"/>
    </location>
</feature>
<dbReference type="PROSITE" id="PS51419">
    <property type="entry name" value="RAB"/>
    <property type="match status" value="1"/>
</dbReference>
<dbReference type="GO" id="GO:0003924">
    <property type="term" value="F:GTPase activity"/>
    <property type="evidence" value="ECO:0007669"/>
    <property type="project" value="InterPro"/>
</dbReference>
<dbReference type="Gene3D" id="2.30.29.30">
    <property type="entry name" value="Pleckstrin-homology domain (PH domain)/Phosphotyrosine-binding domain (PTB)"/>
    <property type="match status" value="2"/>
</dbReference>
<evidence type="ECO:0000256" key="2">
    <source>
        <dbReference type="SAM" id="MobiDB-lite"/>
    </source>
</evidence>
<dbReference type="NCBIfam" id="TIGR00231">
    <property type="entry name" value="small_GTP"/>
    <property type="match status" value="1"/>
</dbReference>
<dbReference type="Gene3D" id="3.40.50.300">
    <property type="entry name" value="P-loop containing nucleotide triphosphate hydrolases"/>
    <property type="match status" value="1"/>
</dbReference>
<feature type="compositionally biased region" description="Basic and acidic residues" evidence="2">
    <location>
        <begin position="327"/>
        <end position="347"/>
    </location>
</feature>
<keyword evidence="5" id="KW-1185">Reference proteome</keyword>
<sequence>MSMRGWLEKKSGGRDGKSSVLDKWDRRFFILAEGTTQLLYYKSEGDATSGKAAAGMMECRNASVFLKEVKGQTFRFTIKSAQRELKLRATGAHDYEGWMAALRTMCTVSTEVEGAADSARTELAPASMRSERSVRSDKLGAGDVLGGTSSAKSDGVPASLAMRGWLEKKSGGRDGKSSVLDKWDRRFFILAEGTTQLHYYKSEGDATSGKAAAGMMECRNASVFLKEVKGQTFRFTIKSAQRELKLRATSVTDYEGWMAALQPMCSVRVDTEDSARPSEMRVTNRADLERSTVATVAETDEKDEVEVAERDEAQVVGNLVGTGKEEVEAKLGPIEEARKSRQSDPRSRASSVEKSNNPFMSESADKSLDSKTPSSRQSGGPLANPFDERTSRTTPTRDSRASSATANQYVLQQIASFHRSSFSSPSIAPKTPTPEKAYNPFGEVDQPALLKAASWTSPPPPAPAAPAATAPNNPFGSEAIATPPRVNPFDPPADPPAAPPPPNPFDEGSSSDSGDSPPPAPSGPPSAREVPSARQSAVAKGAPPAIEPTEPMLAAAAGAGGPPPAREVPSARQSAVAKGGPAAIEPTQAALAAAAGSTTPFKIILVGDPGTGKTCLLLRFVEGRFDDHSMATVGVDMARATLDLGAASVGLQLWDTAGQERFAALARPYFRNADGVIIAYDVTRQSSLDRALSFWLQEVRAKCKPNAVMMLVGTKTDVDDASRQVSAAEAEQLAAQEQLLHFETSAKSDSHIEADPKNIANNTVVTDSPPAQKGGCC</sequence>
<dbReference type="InterPro" id="IPR001806">
    <property type="entry name" value="Small_GTPase"/>
</dbReference>
<evidence type="ECO:0000256" key="1">
    <source>
        <dbReference type="ARBA" id="ARBA00022741"/>
    </source>
</evidence>
<evidence type="ECO:0000313" key="4">
    <source>
        <dbReference type="EMBL" id="KAL1499771.1"/>
    </source>
</evidence>
<keyword evidence="1" id="KW-0547">Nucleotide-binding</keyword>
<feature type="region of interest" description="Disordered" evidence="2">
    <location>
        <begin position="327"/>
        <end position="407"/>
    </location>
</feature>
<accession>A0AB34IKQ6</accession>
<evidence type="ECO:0000259" key="3">
    <source>
        <dbReference type="PROSITE" id="PS50003"/>
    </source>
</evidence>
<dbReference type="GO" id="GO:0005525">
    <property type="term" value="F:GTP binding"/>
    <property type="evidence" value="ECO:0007669"/>
    <property type="project" value="InterPro"/>
</dbReference>
<dbReference type="PANTHER" id="PTHR47978">
    <property type="match status" value="1"/>
</dbReference>
<dbReference type="SMART" id="SM00176">
    <property type="entry name" value="RAN"/>
    <property type="match status" value="1"/>
</dbReference>
<dbReference type="AlphaFoldDB" id="A0AB34IKQ6"/>
<organism evidence="4 5">
    <name type="scientific">Prymnesium parvum</name>
    <name type="common">Toxic golden alga</name>
    <dbReference type="NCBI Taxonomy" id="97485"/>
    <lineage>
        <taxon>Eukaryota</taxon>
        <taxon>Haptista</taxon>
        <taxon>Haptophyta</taxon>
        <taxon>Prymnesiophyceae</taxon>
        <taxon>Prymnesiales</taxon>
        <taxon>Prymnesiaceae</taxon>
        <taxon>Prymnesium</taxon>
    </lineage>
</organism>
<feature type="compositionally biased region" description="Pro residues" evidence="2">
    <location>
        <begin position="485"/>
        <end position="504"/>
    </location>
</feature>
<feature type="compositionally biased region" description="Polar residues" evidence="2">
    <location>
        <begin position="348"/>
        <end position="360"/>
    </location>
</feature>
<dbReference type="CDD" id="cd00154">
    <property type="entry name" value="Rab"/>
    <property type="match status" value="1"/>
</dbReference>
<dbReference type="Proteomes" id="UP001515480">
    <property type="component" value="Unassembled WGS sequence"/>
</dbReference>
<dbReference type="SMART" id="SM00175">
    <property type="entry name" value="RAB"/>
    <property type="match status" value="1"/>
</dbReference>
<feature type="region of interest" description="Disordered" evidence="2">
    <location>
        <begin position="752"/>
        <end position="777"/>
    </location>
</feature>
<dbReference type="PROSITE" id="PS51420">
    <property type="entry name" value="RHO"/>
    <property type="match status" value="1"/>
</dbReference>
<dbReference type="Pfam" id="PF00169">
    <property type="entry name" value="PH"/>
    <property type="match status" value="2"/>
</dbReference>
<feature type="compositionally biased region" description="Basic and acidic residues" evidence="2">
    <location>
        <begin position="129"/>
        <end position="140"/>
    </location>
</feature>
<protein>
    <recommendedName>
        <fullName evidence="3">PH domain-containing protein</fullName>
    </recommendedName>
</protein>
<dbReference type="InterPro" id="IPR005225">
    <property type="entry name" value="Small_GTP-bd"/>
</dbReference>
<dbReference type="EMBL" id="JBGBPQ010000024">
    <property type="protein sequence ID" value="KAL1499771.1"/>
    <property type="molecule type" value="Genomic_DNA"/>
</dbReference>
<proteinExistence type="predicted"/>
<dbReference type="FunFam" id="3.40.50.300:FF:001329">
    <property type="entry name" value="Small GTP-binding protein, putative"/>
    <property type="match status" value="1"/>
</dbReference>
<dbReference type="SUPFAM" id="SSF52540">
    <property type="entry name" value="P-loop containing nucleoside triphosphate hydrolases"/>
    <property type="match status" value="1"/>
</dbReference>
<feature type="compositionally biased region" description="Low complexity" evidence="2">
    <location>
        <begin position="505"/>
        <end position="515"/>
    </location>
</feature>
<dbReference type="PROSITE" id="PS50003">
    <property type="entry name" value="PH_DOMAIN"/>
    <property type="match status" value="2"/>
</dbReference>
<feature type="region of interest" description="Disordered" evidence="2">
    <location>
        <begin position="119"/>
        <end position="156"/>
    </location>
</feature>
<feature type="domain" description="PH" evidence="3">
    <location>
        <begin position="159"/>
        <end position="266"/>
    </location>
</feature>
<comment type="caution">
    <text evidence="4">The sequence shown here is derived from an EMBL/GenBank/DDBJ whole genome shotgun (WGS) entry which is preliminary data.</text>
</comment>
<feature type="compositionally biased region" description="Low complexity" evidence="2">
    <location>
        <begin position="465"/>
        <end position="474"/>
    </location>
</feature>
<feature type="domain" description="PH" evidence="3">
    <location>
        <begin position="1"/>
        <end position="107"/>
    </location>
</feature>
<name>A0AB34IKQ6_PRYPA</name>
<dbReference type="InterPro" id="IPR027417">
    <property type="entry name" value="P-loop_NTPase"/>
</dbReference>
<dbReference type="InterPro" id="IPR011993">
    <property type="entry name" value="PH-like_dom_sf"/>
</dbReference>
<dbReference type="SUPFAM" id="SSF50729">
    <property type="entry name" value="PH domain-like"/>
    <property type="match status" value="2"/>
</dbReference>
<dbReference type="SMART" id="SM00174">
    <property type="entry name" value="RHO"/>
    <property type="match status" value="1"/>
</dbReference>
<evidence type="ECO:0000313" key="5">
    <source>
        <dbReference type="Proteomes" id="UP001515480"/>
    </source>
</evidence>
<dbReference type="InterPro" id="IPR001849">
    <property type="entry name" value="PH_domain"/>
</dbReference>
<dbReference type="SMART" id="SM00233">
    <property type="entry name" value="PH"/>
    <property type="match status" value="2"/>
</dbReference>
<feature type="region of interest" description="Disordered" evidence="2">
    <location>
        <begin position="419"/>
        <end position="581"/>
    </location>
</feature>